<dbReference type="AlphaFoldDB" id="A0A0F9GA84"/>
<accession>A0A0F9GA84</accession>
<evidence type="ECO:0000259" key="1">
    <source>
        <dbReference type="PROSITE" id="PS50943"/>
    </source>
</evidence>
<dbReference type="InterPro" id="IPR010982">
    <property type="entry name" value="Lambda_DNA-bd_dom_sf"/>
</dbReference>
<comment type="caution">
    <text evidence="2">The sequence shown here is derived from an EMBL/GenBank/DDBJ whole genome shotgun (WGS) entry which is preliminary data.</text>
</comment>
<dbReference type="Pfam" id="PF01381">
    <property type="entry name" value="HTH_3"/>
    <property type="match status" value="1"/>
</dbReference>
<name>A0A0F9GA84_9ZZZZ</name>
<dbReference type="EMBL" id="LAZR01020854">
    <property type="protein sequence ID" value="KKL87361.1"/>
    <property type="molecule type" value="Genomic_DNA"/>
</dbReference>
<proteinExistence type="predicted"/>
<evidence type="ECO:0000313" key="2">
    <source>
        <dbReference type="EMBL" id="KKL87361.1"/>
    </source>
</evidence>
<gene>
    <name evidence="2" type="ORF">LCGC14_1935490</name>
</gene>
<dbReference type="CDD" id="cd00093">
    <property type="entry name" value="HTH_XRE"/>
    <property type="match status" value="1"/>
</dbReference>
<dbReference type="SUPFAM" id="SSF47413">
    <property type="entry name" value="lambda repressor-like DNA-binding domains"/>
    <property type="match status" value="1"/>
</dbReference>
<dbReference type="InterPro" id="IPR001387">
    <property type="entry name" value="Cro/C1-type_HTH"/>
</dbReference>
<protein>
    <recommendedName>
        <fullName evidence="1">HTH cro/C1-type domain-containing protein</fullName>
    </recommendedName>
</protein>
<dbReference type="Gene3D" id="1.10.260.40">
    <property type="entry name" value="lambda repressor-like DNA-binding domains"/>
    <property type="match status" value="1"/>
</dbReference>
<dbReference type="GO" id="GO:0003677">
    <property type="term" value="F:DNA binding"/>
    <property type="evidence" value="ECO:0007669"/>
    <property type="project" value="InterPro"/>
</dbReference>
<dbReference type="PROSITE" id="PS50943">
    <property type="entry name" value="HTH_CROC1"/>
    <property type="match status" value="1"/>
</dbReference>
<organism evidence="2">
    <name type="scientific">marine sediment metagenome</name>
    <dbReference type="NCBI Taxonomy" id="412755"/>
    <lineage>
        <taxon>unclassified sequences</taxon>
        <taxon>metagenomes</taxon>
        <taxon>ecological metagenomes</taxon>
    </lineage>
</organism>
<feature type="domain" description="HTH cro/C1-type" evidence="1">
    <location>
        <begin position="12"/>
        <end position="66"/>
    </location>
</feature>
<dbReference type="SMART" id="SM00530">
    <property type="entry name" value="HTH_XRE"/>
    <property type="match status" value="1"/>
</dbReference>
<reference evidence="2" key="1">
    <citation type="journal article" date="2015" name="Nature">
        <title>Complex archaea that bridge the gap between prokaryotes and eukaryotes.</title>
        <authorList>
            <person name="Spang A."/>
            <person name="Saw J.H."/>
            <person name="Jorgensen S.L."/>
            <person name="Zaremba-Niedzwiedzka K."/>
            <person name="Martijn J."/>
            <person name="Lind A.E."/>
            <person name="van Eijk R."/>
            <person name="Schleper C."/>
            <person name="Guy L."/>
            <person name="Ettema T.J."/>
        </authorList>
    </citation>
    <scope>NUCLEOTIDE SEQUENCE</scope>
</reference>
<sequence length="70" mass="7944">MESTRQFSADKLSQWRVLREMSLTALAAKVSRNRQTIYNWENGRTRPGANELAALAAALRCEIDELYEAA</sequence>